<evidence type="ECO:0000313" key="7">
    <source>
        <dbReference type="EMBL" id="KAF9944594.1"/>
    </source>
</evidence>
<dbReference type="OrthoDB" id="655030at2759"/>
<dbReference type="GO" id="GO:0004497">
    <property type="term" value="F:monooxygenase activity"/>
    <property type="evidence" value="ECO:0007669"/>
    <property type="project" value="InterPro"/>
</dbReference>
<dbReference type="InterPro" id="IPR002938">
    <property type="entry name" value="FAD-bd"/>
</dbReference>
<keyword evidence="8" id="KW-1185">Reference proteome</keyword>
<dbReference type="AlphaFoldDB" id="A0A9P6IR86"/>
<accession>A0A9P6IR86</accession>
<protein>
    <recommendedName>
        <fullName evidence="6">FAD-binding domain-containing protein</fullName>
    </recommendedName>
</protein>
<keyword evidence="3" id="KW-0274">FAD</keyword>
<dbReference type="PRINTS" id="PR00420">
    <property type="entry name" value="RNGMNOXGNASE"/>
</dbReference>
<organism evidence="7 8">
    <name type="scientific">Mortierella alpina</name>
    <name type="common">Oleaginous fungus</name>
    <name type="synonym">Mortierella renispora</name>
    <dbReference type="NCBI Taxonomy" id="64518"/>
    <lineage>
        <taxon>Eukaryota</taxon>
        <taxon>Fungi</taxon>
        <taxon>Fungi incertae sedis</taxon>
        <taxon>Mucoromycota</taxon>
        <taxon>Mortierellomycotina</taxon>
        <taxon>Mortierellomycetes</taxon>
        <taxon>Mortierellales</taxon>
        <taxon>Mortierellaceae</taxon>
        <taxon>Mortierella</taxon>
    </lineage>
</organism>
<dbReference type="PANTHER" id="PTHR47356">
    <property type="entry name" value="FAD-DEPENDENT MONOOXYGENASE ASQG-RELATED"/>
    <property type="match status" value="1"/>
</dbReference>
<comment type="similarity">
    <text evidence="1">Belongs to the paxM FAD-dependent monooxygenase family.</text>
</comment>
<keyword evidence="2" id="KW-0285">Flavoprotein</keyword>
<comment type="caution">
    <text evidence="7">The sequence shown here is derived from an EMBL/GenBank/DDBJ whole genome shotgun (WGS) entry which is preliminary data.</text>
</comment>
<dbReference type="SUPFAM" id="SSF51905">
    <property type="entry name" value="FAD/NAD(P)-binding domain"/>
    <property type="match status" value="1"/>
</dbReference>
<reference evidence="7" key="1">
    <citation type="journal article" date="2020" name="Fungal Divers.">
        <title>Resolving the Mortierellaceae phylogeny through synthesis of multi-gene phylogenetics and phylogenomics.</title>
        <authorList>
            <person name="Vandepol N."/>
            <person name="Liber J."/>
            <person name="Desiro A."/>
            <person name="Na H."/>
            <person name="Kennedy M."/>
            <person name="Barry K."/>
            <person name="Grigoriev I.V."/>
            <person name="Miller A.N."/>
            <person name="O'Donnell K."/>
            <person name="Stajich J.E."/>
            <person name="Bonito G."/>
        </authorList>
    </citation>
    <scope>NUCLEOTIDE SEQUENCE</scope>
    <source>
        <strain evidence="7">CK1249</strain>
    </source>
</reference>
<keyword evidence="4" id="KW-0560">Oxidoreductase</keyword>
<evidence type="ECO:0000256" key="2">
    <source>
        <dbReference type="ARBA" id="ARBA00022630"/>
    </source>
</evidence>
<evidence type="ECO:0000259" key="6">
    <source>
        <dbReference type="Pfam" id="PF01494"/>
    </source>
</evidence>
<dbReference type="Proteomes" id="UP000738359">
    <property type="component" value="Unassembled WGS sequence"/>
</dbReference>
<feature type="domain" description="FAD-binding" evidence="6">
    <location>
        <begin position="122"/>
        <end position="342"/>
    </location>
</feature>
<evidence type="ECO:0000256" key="5">
    <source>
        <dbReference type="SAM" id="MobiDB-lite"/>
    </source>
</evidence>
<feature type="compositionally biased region" description="Polar residues" evidence="5">
    <location>
        <begin position="401"/>
        <end position="415"/>
    </location>
</feature>
<evidence type="ECO:0000256" key="4">
    <source>
        <dbReference type="ARBA" id="ARBA00023002"/>
    </source>
</evidence>
<dbReference type="Pfam" id="PF01494">
    <property type="entry name" value="FAD_binding_3"/>
    <property type="match status" value="1"/>
</dbReference>
<evidence type="ECO:0000313" key="8">
    <source>
        <dbReference type="Proteomes" id="UP000738359"/>
    </source>
</evidence>
<evidence type="ECO:0000256" key="3">
    <source>
        <dbReference type="ARBA" id="ARBA00022827"/>
    </source>
</evidence>
<gene>
    <name evidence="7" type="ORF">BGZ70_004501</name>
</gene>
<sequence>MEQLGLLEDIESLAKPFGSLKVLREDLSVVTGMSDKTLDSKERYGHYNQCIPRPDLYNILLARIPKNRLHLGKRFVNFQHINLSNPHLSTISSSGLSGSSYSLGGSEFEKIKARCSDGTFYHADILVGADGSSSAVRQSLYRQLREEGTLPKSDQEDQQYKQVALVGVTNALSPKKYPDLNDEFSHFKITWLMPVAGNRYGWIITRTLDEPVTINSGNSSYADWGPDATDEMSKAVRHLAGPDGGTVGDLIDSTDRHLLSKVMLEERAFKTWYGGRTVLIGDACHKSVPFTGKGANESMLDAVTLASLLYDMPPTNDLGEFHQVFRAYQQSRASIAKQVVETSSQVSALLVKEGWFGDLMRKAAFGLYSTFMGRQRMDKIHAYRTQATFLPFVKERGSVPSKPQAQARNGLASQDHTPRCKLVGHAKPGVQEEHAQVDEFMTLGPNSVSMPM</sequence>
<dbReference type="Gene3D" id="3.50.50.60">
    <property type="entry name" value="FAD/NAD(P)-binding domain"/>
    <property type="match status" value="1"/>
</dbReference>
<name>A0A9P6IR86_MORAP</name>
<dbReference type="InterPro" id="IPR050562">
    <property type="entry name" value="FAD_mOase_fung"/>
</dbReference>
<dbReference type="PANTHER" id="PTHR47356:SF2">
    <property type="entry name" value="FAD-BINDING DOMAIN-CONTAINING PROTEIN-RELATED"/>
    <property type="match status" value="1"/>
</dbReference>
<evidence type="ECO:0000256" key="1">
    <source>
        <dbReference type="ARBA" id="ARBA00007992"/>
    </source>
</evidence>
<dbReference type="InterPro" id="IPR036188">
    <property type="entry name" value="FAD/NAD-bd_sf"/>
</dbReference>
<proteinExistence type="inferred from homology"/>
<dbReference type="EMBL" id="JAAAHY010002388">
    <property type="protein sequence ID" value="KAF9944594.1"/>
    <property type="molecule type" value="Genomic_DNA"/>
</dbReference>
<feature type="region of interest" description="Disordered" evidence="5">
    <location>
        <begin position="397"/>
        <end position="417"/>
    </location>
</feature>
<dbReference type="GO" id="GO:0071949">
    <property type="term" value="F:FAD binding"/>
    <property type="evidence" value="ECO:0007669"/>
    <property type="project" value="InterPro"/>
</dbReference>